<comment type="caution">
    <text evidence="2">The sequence shown here is derived from an EMBL/GenBank/DDBJ whole genome shotgun (WGS) entry which is preliminary data.</text>
</comment>
<evidence type="ECO:0000313" key="3">
    <source>
        <dbReference type="Proteomes" id="UP000696280"/>
    </source>
</evidence>
<feature type="region of interest" description="Disordered" evidence="1">
    <location>
        <begin position="31"/>
        <end position="90"/>
    </location>
</feature>
<accession>A0A9N9L902</accession>
<organism evidence="2 3">
    <name type="scientific">Hymenoscyphus fraxineus</name>
    <dbReference type="NCBI Taxonomy" id="746836"/>
    <lineage>
        <taxon>Eukaryota</taxon>
        <taxon>Fungi</taxon>
        <taxon>Dikarya</taxon>
        <taxon>Ascomycota</taxon>
        <taxon>Pezizomycotina</taxon>
        <taxon>Leotiomycetes</taxon>
        <taxon>Helotiales</taxon>
        <taxon>Helotiaceae</taxon>
        <taxon>Hymenoscyphus</taxon>
    </lineage>
</organism>
<feature type="compositionally biased region" description="Polar residues" evidence="1">
    <location>
        <begin position="60"/>
        <end position="74"/>
    </location>
</feature>
<dbReference type="EMBL" id="CAJVRL010000092">
    <property type="protein sequence ID" value="CAG8959732.1"/>
    <property type="molecule type" value="Genomic_DNA"/>
</dbReference>
<protein>
    <submittedName>
        <fullName evidence="2">Uncharacterized protein</fullName>
    </submittedName>
</protein>
<dbReference type="AlphaFoldDB" id="A0A9N9L902"/>
<name>A0A9N9L902_9HELO</name>
<evidence type="ECO:0000313" key="2">
    <source>
        <dbReference type="EMBL" id="CAG8959732.1"/>
    </source>
</evidence>
<reference evidence="2" key="1">
    <citation type="submission" date="2021-07" db="EMBL/GenBank/DDBJ databases">
        <authorList>
            <person name="Durling M."/>
        </authorList>
    </citation>
    <scope>NUCLEOTIDE SEQUENCE</scope>
</reference>
<keyword evidence="3" id="KW-1185">Reference proteome</keyword>
<gene>
    <name evidence="2" type="ORF">HYFRA_00001638</name>
</gene>
<evidence type="ECO:0000256" key="1">
    <source>
        <dbReference type="SAM" id="MobiDB-lite"/>
    </source>
</evidence>
<feature type="compositionally biased region" description="Basic and acidic residues" evidence="1">
    <location>
        <begin position="31"/>
        <end position="40"/>
    </location>
</feature>
<sequence>MPILAVIQLSWFGHQADTTITREIANASFERQSHEVRHNDSTAPLVPPMISLNNKRAPHPSSTLEPLQQTNPSSAHLPKSRKPNGVHTYPRFPFSTPLGSVPFPEVADALTPATTPLSTTDKADITTSRLPTCSEDPIIPDSEKNLHLSCHLDGQALQQLDHKNEHATTSQRNTKDVDWDICLEAILTSKQGRPVGPIDVKPNHPHTCSFYGHIGAQGNLSAQYVPYPIGGVNGAQHHNTADLAIVADCIKHSIAIGNGDNCISTAGLSNCLVLLLMQLMLGAIALQLGGVSRSPHHATQYLLRKSKTRQEQVTCVGNTTWSINLRQLWLHLSIPCGVETRNACSGEMTGMAEEADDDRGGGGGGG</sequence>
<dbReference type="Proteomes" id="UP000696280">
    <property type="component" value="Unassembled WGS sequence"/>
</dbReference>
<proteinExistence type="predicted"/>